<keyword evidence="2" id="KW-0472">Membrane</keyword>
<dbReference type="PANTHER" id="PTHR28062">
    <property type="entry name" value="K+-H+ EXCHANGE-LIKE PROTEIN"/>
    <property type="match status" value="1"/>
</dbReference>
<keyword evidence="2" id="KW-0812">Transmembrane</keyword>
<dbReference type="GO" id="GO:1902600">
    <property type="term" value="P:proton transmembrane transport"/>
    <property type="evidence" value="ECO:0007669"/>
    <property type="project" value="TreeGrafter"/>
</dbReference>
<dbReference type="EMBL" id="LR862145">
    <property type="protein sequence ID" value="CAD1825900.1"/>
    <property type="molecule type" value="Genomic_DNA"/>
</dbReference>
<dbReference type="InterPro" id="IPR018786">
    <property type="entry name" value="Mit_KHE1"/>
</dbReference>
<dbReference type="PANTHER" id="PTHR28062:SF1">
    <property type="entry name" value="TRANSMEMBRANE PROTEIN"/>
    <property type="match status" value="1"/>
</dbReference>
<organism evidence="3">
    <name type="scientific">Ananas comosus var. bracteatus</name>
    <name type="common">red pineapple</name>
    <dbReference type="NCBI Taxonomy" id="296719"/>
    <lineage>
        <taxon>Eukaryota</taxon>
        <taxon>Viridiplantae</taxon>
        <taxon>Streptophyta</taxon>
        <taxon>Embryophyta</taxon>
        <taxon>Tracheophyta</taxon>
        <taxon>Spermatophyta</taxon>
        <taxon>Magnoliopsida</taxon>
        <taxon>Liliopsida</taxon>
        <taxon>Poales</taxon>
        <taxon>Bromeliaceae</taxon>
        <taxon>Bromelioideae</taxon>
        <taxon>Ananas</taxon>
    </lineage>
</organism>
<accession>A0A6V7P527</accession>
<evidence type="ECO:0000256" key="2">
    <source>
        <dbReference type="SAM" id="Phobius"/>
    </source>
</evidence>
<sequence>MRARVVVFPIRGRAWVFSRSLELPAAAITSASAAESAAPPPPPAAAHIEGAVGEGKMNGAWSSLERAPKGTFKSKIHSLGLRLLSQVKPSEIFLKSVSKDITKVEITYPVSLNPHLVRRRLRHMAMRGAALHRKYLYGSVFLLPVSSVFTVLPLPNIPFFWILFRAYSHWRALKGSERLVHLVSDSPTSWNLLLGNEKENGSKEDSNNHHKSATISPPWVFDPSEDLERLLRSGECSKDGVDYCRVSRVCEAYTLDKKHVLKYIDFLK</sequence>
<protein>
    <submittedName>
        <fullName evidence="3">Uncharacterized protein</fullName>
    </submittedName>
</protein>
<gene>
    <name evidence="3" type="ORF">CB5_LOCUS9111</name>
</gene>
<feature type="compositionally biased region" description="Basic and acidic residues" evidence="1">
    <location>
        <begin position="197"/>
        <end position="208"/>
    </location>
</feature>
<dbReference type="GO" id="GO:0006813">
    <property type="term" value="P:potassium ion transport"/>
    <property type="evidence" value="ECO:0007669"/>
    <property type="project" value="TreeGrafter"/>
</dbReference>
<feature type="region of interest" description="Disordered" evidence="1">
    <location>
        <begin position="197"/>
        <end position="216"/>
    </location>
</feature>
<evidence type="ECO:0000256" key="1">
    <source>
        <dbReference type="SAM" id="MobiDB-lite"/>
    </source>
</evidence>
<keyword evidence="2" id="KW-1133">Transmembrane helix</keyword>
<evidence type="ECO:0000313" key="3">
    <source>
        <dbReference type="EMBL" id="CAD1825900.1"/>
    </source>
</evidence>
<name>A0A6V7P527_ANACO</name>
<feature type="transmembrane region" description="Helical" evidence="2">
    <location>
        <begin position="135"/>
        <end position="164"/>
    </location>
</feature>
<dbReference type="GO" id="GO:0005743">
    <property type="term" value="C:mitochondrial inner membrane"/>
    <property type="evidence" value="ECO:0007669"/>
    <property type="project" value="TreeGrafter"/>
</dbReference>
<reference evidence="3" key="1">
    <citation type="submission" date="2020-07" db="EMBL/GenBank/DDBJ databases">
        <authorList>
            <person name="Lin J."/>
        </authorList>
    </citation>
    <scope>NUCLEOTIDE SEQUENCE</scope>
</reference>
<dbReference type="AlphaFoldDB" id="A0A6V7P527"/>
<proteinExistence type="predicted"/>
<dbReference type="Pfam" id="PF10173">
    <property type="entry name" value="Mit_KHE1"/>
    <property type="match status" value="1"/>
</dbReference>